<sequence>MCQNREEEEHEHDEKEEEEEEEEPIVRRWHTQGSKKTSGQSSGGGDCDPSNPKRGMDKDHRDSLTPVDDGMTGRVSVIEVHTMLLPTASPFIDVPWFGSTINALGPDMRNSAAKDEKLMKAEPSVVLQLVSTMLTVRVEDKSAKRAYENDGDDSDEKIGASFPTRRDTHKKKRR</sequence>
<reference evidence="2" key="1">
    <citation type="journal article" date="2020" name="Fungal Divers.">
        <title>Resolving the Mortierellaceae phylogeny through synthesis of multi-gene phylogenetics and phylogenomics.</title>
        <authorList>
            <person name="Vandepol N."/>
            <person name="Liber J."/>
            <person name="Desiro A."/>
            <person name="Na H."/>
            <person name="Kennedy M."/>
            <person name="Barry K."/>
            <person name="Grigoriev I.V."/>
            <person name="Miller A.N."/>
            <person name="O'Donnell K."/>
            <person name="Stajich J.E."/>
            <person name="Bonito G."/>
        </authorList>
    </citation>
    <scope>NUCLEOTIDE SEQUENCE</scope>
    <source>
        <strain evidence="2">NRRL 6426</strain>
    </source>
</reference>
<dbReference type="EMBL" id="JAAAUQ010000918">
    <property type="protein sequence ID" value="KAF9146198.1"/>
    <property type="molecule type" value="Genomic_DNA"/>
</dbReference>
<evidence type="ECO:0000313" key="3">
    <source>
        <dbReference type="Proteomes" id="UP000748756"/>
    </source>
</evidence>
<feature type="compositionally biased region" description="Low complexity" evidence="1">
    <location>
        <begin position="31"/>
        <end position="40"/>
    </location>
</feature>
<dbReference type="Proteomes" id="UP000748756">
    <property type="component" value="Unassembled WGS sequence"/>
</dbReference>
<keyword evidence="3" id="KW-1185">Reference proteome</keyword>
<evidence type="ECO:0000313" key="2">
    <source>
        <dbReference type="EMBL" id="KAF9146198.1"/>
    </source>
</evidence>
<gene>
    <name evidence="2" type="ORF">BG015_011665</name>
</gene>
<evidence type="ECO:0000256" key="1">
    <source>
        <dbReference type="SAM" id="MobiDB-lite"/>
    </source>
</evidence>
<feature type="compositionally biased region" description="Acidic residues" evidence="1">
    <location>
        <begin position="8"/>
        <end position="23"/>
    </location>
</feature>
<name>A0A9P5V7Q1_9FUNG</name>
<feature type="region of interest" description="Disordered" evidence="1">
    <location>
        <begin position="1"/>
        <end position="71"/>
    </location>
</feature>
<feature type="compositionally biased region" description="Basic and acidic residues" evidence="1">
    <location>
        <begin position="54"/>
        <end position="63"/>
    </location>
</feature>
<organism evidence="2 3">
    <name type="scientific">Linnemannia schmuckeri</name>
    <dbReference type="NCBI Taxonomy" id="64567"/>
    <lineage>
        <taxon>Eukaryota</taxon>
        <taxon>Fungi</taxon>
        <taxon>Fungi incertae sedis</taxon>
        <taxon>Mucoromycota</taxon>
        <taxon>Mortierellomycotina</taxon>
        <taxon>Mortierellomycetes</taxon>
        <taxon>Mortierellales</taxon>
        <taxon>Mortierellaceae</taxon>
        <taxon>Linnemannia</taxon>
    </lineage>
</organism>
<dbReference type="AlphaFoldDB" id="A0A9P5V7Q1"/>
<proteinExistence type="predicted"/>
<accession>A0A9P5V7Q1</accession>
<comment type="caution">
    <text evidence="2">The sequence shown here is derived from an EMBL/GenBank/DDBJ whole genome shotgun (WGS) entry which is preliminary data.</text>
</comment>
<feature type="region of interest" description="Disordered" evidence="1">
    <location>
        <begin position="140"/>
        <end position="174"/>
    </location>
</feature>
<protein>
    <submittedName>
        <fullName evidence="2">Uncharacterized protein</fullName>
    </submittedName>
</protein>